<accession>A0A0C9XRR4</accession>
<evidence type="ECO:0000313" key="2">
    <source>
        <dbReference type="EMBL" id="KIJ98632.1"/>
    </source>
</evidence>
<feature type="region of interest" description="Disordered" evidence="1">
    <location>
        <begin position="1"/>
        <end position="68"/>
    </location>
</feature>
<proteinExistence type="predicted"/>
<reference evidence="3" key="2">
    <citation type="submission" date="2015-01" db="EMBL/GenBank/DDBJ databases">
        <title>Evolutionary Origins and Diversification of the Mycorrhizal Mutualists.</title>
        <authorList>
            <consortium name="DOE Joint Genome Institute"/>
            <consortium name="Mycorrhizal Genomics Consortium"/>
            <person name="Kohler A."/>
            <person name="Kuo A."/>
            <person name="Nagy L.G."/>
            <person name="Floudas D."/>
            <person name="Copeland A."/>
            <person name="Barry K.W."/>
            <person name="Cichocki N."/>
            <person name="Veneault-Fourrey C."/>
            <person name="LaButti K."/>
            <person name="Lindquist E.A."/>
            <person name="Lipzen A."/>
            <person name="Lundell T."/>
            <person name="Morin E."/>
            <person name="Murat C."/>
            <person name="Riley R."/>
            <person name="Ohm R."/>
            <person name="Sun H."/>
            <person name="Tunlid A."/>
            <person name="Henrissat B."/>
            <person name="Grigoriev I.V."/>
            <person name="Hibbett D.S."/>
            <person name="Martin F."/>
        </authorList>
    </citation>
    <scope>NUCLEOTIDE SEQUENCE [LARGE SCALE GENOMIC DNA]</scope>
    <source>
        <strain evidence="3">LaAM-08-1</strain>
    </source>
</reference>
<dbReference type="Proteomes" id="UP000054477">
    <property type="component" value="Unassembled WGS sequence"/>
</dbReference>
<evidence type="ECO:0000256" key="1">
    <source>
        <dbReference type="SAM" id="MobiDB-lite"/>
    </source>
</evidence>
<sequence length="148" mass="14871">MPGTGKGDKDKGNRPASVLPQAQHRGRTESSCSRSPAKRAPAYGTLGVAGGVGHPAAVGEGVGEGGGVKVAGVKEKDRARRFMENVRICLVGGGHRRKKSGGSGGGELIAGGGVSAVAPPLKHKSNDSTPDLHATANGNGYPEQRATN</sequence>
<feature type="region of interest" description="Disordered" evidence="1">
    <location>
        <begin position="93"/>
        <end position="148"/>
    </location>
</feature>
<organism evidence="2 3">
    <name type="scientific">Laccaria amethystina LaAM-08-1</name>
    <dbReference type="NCBI Taxonomy" id="1095629"/>
    <lineage>
        <taxon>Eukaryota</taxon>
        <taxon>Fungi</taxon>
        <taxon>Dikarya</taxon>
        <taxon>Basidiomycota</taxon>
        <taxon>Agaricomycotina</taxon>
        <taxon>Agaricomycetes</taxon>
        <taxon>Agaricomycetidae</taxon>
        <taxon>Agaricales</taxon>
        <taxon>Agaricineae</taxon>
        <taxon>Hydnangiaceae</taxon>
        <taxon>Laccaria</taxon>
    </lineage>
</organism>
<feature type="compositionally biased region" description="Gly residues" evidence="1">
    <location>
        <begin position="101"/>
        <end position="114"/>
    </location>
</feature>
<reference evidence="2 3" key="1">
    <citation type="submission" date="2014-04" db="EMBL/GenBank/DDBJ databases">
        <authorList>
            <consortium name="DOE Joint Genome Institute"/>
            <person name="Kuo A."/>
            <person name="Kohler A."/>
            <person name="Nagy L.G."/>
            <person name="Floudas D."/>
            <person name="Copeland A."/>
            <person name="Barry K.W."/>
            <person name="Cichocki N."/>
            <person name="Veneault-Fourrey C."/>
            <person name="LaButti K."/>
            <person name="Lindquist E.A."/>
            <person name="Lipzen A."/>
            <person name="Lundell T."/>
            <person name="Morin E."/>
            <person name="Murat C."/>
            <person name="Sun H."/>
            <person name="Tunlid A."/>
            <person name="Henrissat B."/>
            <person name="Grigoriev I.V."/>
            <person name="Hibbett D.S."/>
            <person name="Martin F."/>
            <person name="Nordberg H.P."/>
            <person name="Cantor M.N."/>
            <person name="Hua S.X."/>
        </authorList>
    </citation>
    <scope>NUCLEOTIDE SEQUENCE [LARGE SCALE GENOMIC DNA]</scope>
    <source>
        <strain evidence="2 3">LaAM-08-1</strain>
    </source>
</reference>
<gene>
    <name evidence="2" type="ORF">K443DRAFT_9053</name>
</gene>
<protein>
    <submittedName>
        <fullName evidence="2">Uncharacterized protein</fullName>
    </submittedName>
</protein>
<dbReference type="HOGENOM" id="CLU_1759104_0_0_1"/>
<dbReference type="AlphaFoldDB" id="A0A0C9XRR4"/>
<dbReference type="EMBL" id="KN838665">
    <property type="protein sequence ID" value="KIJ98632.1"/>
    <property type="molecule type" value="Genomic_DNA"/>
</dbReference>
<feature type="compositionally biased region" description="Basic and acidic residues" evidence="1">
    <location>
        <begin position="1"/>
        <end position="13"/>
    </location>
</feature>
<keyword evidence="3" id="KW-1185">Reference proteome</keyword>
<evidence type="ECO:0000313" key="3">
    <source>
        <dbReference type="Proteomes" id="UP000054477"/>
    </source>
</evidence>
<name>A0A0C9XRR4_9AGAR</name>